<evidence type="ECO:0000256" key="1">
    <source>
        <dbReference type="SAM" id="MobiDB-lite"/>
    </source>
</evidence>
<feature type="compositionally biased region" description="Basic and acidic residues" evidence="1">
    <location>
        <begin position="11"/>
        <end position="33"/>
    </location>
</feature>
<evidence type="ECO:0000313" key="2">
    <source>
        <dbReference type="EMBL" id="KAK1840749.1"/>
    </source>
</evidence>
<name>A0AAD9E7M4_9PEZI</name>
<comment type="caution">
    <text evidence="2">The sequence shown here is derived from an EMBL/GenBank/DDBJ whole genome shotgun (WGS) entry which is preliminary data.</text>
</comment>
<sequence length="110" mass="12482">MGSGPWIKPSRKIETDRKIQKRKEQVESVNQKDRKTLRNQNFCDGRMMIGSESSCRPRCMIETAIFCTTKTSDRPLPFPLRTSQHRHIPLEPQSCLACHGRPGCRGQGAG</sequence>
<reference evidence="2" key="1">
    <citation type="submission" date="2023-01" db="EMBL/GenBank/DDBJ databases">
        <title>Colletotrichum chrysophilum M932 genome sequence.</title>
        <authorList>
            <person name="Baroncelli R."/>
        </authorList>
    </citation>
    <scope>NUCLEOTIDE SEQUENCE</scope>
    <source>
        <strain evidence="2">M932</strain>
    </source>
</reference>
<feature type="region of interest" description="Disordered" evidence="1">
    <location>
        <begin position="1"/>
        <end position="33"/>
    </location>
</feature>
<dbReference type="Proteomes" id="UP001243330">
    <property type="component" value="Unassembled WGS sequence"/>
</dbReference>
<evidence type="ECO:0000313" key="3">
    <source>
        <dbReference type="Proteomes" id="UP001243330"/>
    </source>
</evidence>
<proteinExistence type="predicted"/>
<accession>A0AAD9E7M4</accession>
<organism evidence="2 3">
    <name type="scientific">Colletotrichum chrysophilum</name>
    <dbReference type="NCBI Taxonomy" id="1836956"/>
    <lineage>
        <taxon>Eukaryota</taxon>
        <taxon>Fungi</taxon>
        <taxon>Dikarya</taxon>
        <taxon>Ascomycota</taxon>
        <taxon>Pezizomycotina</taxon>
        <taxon>Sordariomycetes</taxon>
        <taxon>Hypocreomycetidae</taxon>
        <taxon>Glomerellales</taxon>
        <taxon>Glomerellaceae</taxon>
        <taxon>Colletotrichum</taxon>
        <taxon>Colletotrichum gloeosporioides species complex</taxon>
    </lineage>
</organism>
<gene>
    <name evidence="2" type="ORF">CCHR01_16614</name>
</gene>
<protein>
    <submittedName>
        <fullName evidence="2">Uncharacterized protein</fullName>
    </submittedName>
</protein>
<feature type="non-terminal residue" evidence="2">
    <location>
        <position position="110"/>
    </location>
</feature>
<keyword evidence="3" id="KW-1185">Reference proteome</keyword>
<dbReference type="EMBL" id="JAQOWY010000533">
    <property type="protein sequence ID" value="KAK1840749.1"/>
    <property type="molecule type" value="Genomic_DNA"/>
</dbReference>
<dbReference type="AlphaFoldDB" id="A0AAD9E7M4"/>